<dbReference type="Proteomes" id="UP000215771">
    <property type="component" value="Unassembled WGS sequence"/>
</dbReference>
<dbReference type="InterPro" id="IPR025359">
    <property type="entry name" value="SduA_C"/>
</dbReference>
<evidence type="ECO:0000259" key="1">
    <source>
        <dbReference type="Pfam" id="PF14082"/>
    </source>
</evidence>
<feature type="domain" description="Shedu protein SduA C-terminal" evidence="1">
    <location>
        <begin position="7"/>
        <end position="66"/>
    </location>
</feature>
<evidence type="ECO:0000313" key="2">
    <source>
        <dbReference type="EMBL" id="PAJ70473.1"/>
    </source>
</evidence>
<organism evidence="2 3">
    <name type="scientific">Corynebacterium hadale</name>
    <dbReference type="NCBI Taxonomy" id="2026255"/>
    <lineage>
        <taxon>Bacteria</taxon>
        <taxon>Bacillati</taxon>
        <taxon>Actinomycetota</taxon>
        <taxon>Actinomycetes</taxon>
        <taxon>Mycobacteriales</taxon>
        <taxon>Corynebacteriaceae</taxon>
        <taxon>Corynebacterium</taxon>
    </lineage>
</organism>
<comment type="caution">
    <text evidence="2">The sequence shown here is derived from an EMBL/GenBank/DDBJ whole genome shotgun (WGS) entry which is preliminary data.</text>
</comment>
<gene>
    <name evidence="2" type="ORF">CIG21_03975</name>
</gene>
<proteinExistence type="predicted"/>
<dbReference type="EMBL" id="NQMQ01000009">
    <property type="protein sequence ID" value="PAJ70473.1"/>
    <property type="molecule type" value="Genomic_DNA"/>
</dbReference>
<sequence length="91" mass="10278">MPERDTEGGSTGDGANLVEPRSFLVIGSMSDLCSSQGNRIDAKFRSFESFRSNLKSPEVLTFDELVERARWDVELAEKREDAETEVPDFEF</sequence>
<reference evidence="2 3" key="1">
    <citation type="submission" date="2017-08" db="EMBL/GenBank/DDBJ databases">
        <authorList>
            <person name="de Groot N.N."/>
        </authorList>
    </citation>
    <scope>NUCLEOTIDE SEQUENCE [LARGE SCALE GENOMIC DNA]</scope>
    <source>
        <strain evidence="2 3">NBT06-6</strain>
    </source>
</reference>
<protein>
    <recommendedName>
        <fullName evidence="1">Shedu protein SduA C-terminal domain-containing protein</fullName>
    </recommendedName>
</protein>
<dbReference type="Pfam" id="PF14082">
    <property type="entry name" value="SduA_C"/>
    <property type="match status" value="1"/>
</dbReference>
<name>A0A269PEJ7_9CORY</name>
<accession>A0A269PEJ7</accession>
<evidence type="ECO:0000313" key="3">
    <source>
        <dbReference type="Proteomes" id="UP000215771"/>
    </source>
</evidence>
<dbReference type="AlphaFoldDB" id="A0A269PEJ7"/>